<dbReference type="PROSITE" id="PS00463">
    <property type="entry name" value="ZN2_CY6_FUNGAL_1"/>
    <property type="match status" value="2"/>
</dbReference>
<keyword evidence="3" id="KW-0805">Transcription regulation</keyword>
<evidence type="ECO:0000256" key="4">
    <source>
        <dbReference type="ARBA" id="ARBA00023125"/>
    </source>
</evidence>
<sequence length="687" mass="76750">MMASPLEHSAGDAAIFHNVSRPGFDSSARAMRTHPACNQCRLRKVKCDRLQPVCNACVRLHLNCSYATRSASPTFENRRALDFTEAGLKRKRTRLACGNCRATKTKCSGTSPCERCQTKGLACDLETSIAPPTGNDGAMSLLTPKTAASSATTMSGWPLDKTATRGFIDAYFNATNTTTPVFLHKPTVLADWSKDSLNPGLLECIVAIGLFSSGSRPEGQAMARAWLQKVQEDVLKRIGRQSVSYLMVLVLLLRFRYQVGDSADAWSLLALAARSAFTMRLNYEREGLDPLVQESHRRLVWVIYQLDRLFSGGIEDLKVCPVERMHIRLPCDERSFELGISSKAGFLGDAVKELGTYMHPHAFQLALLATRDTILRYTKDVRRSGKSPAESQSEMKTLQAELDVFEQNLPPELKLTPQRLVVVGHSREASTYAGLHTLWMMCHCDLYRFCVPGIRESVSKDALAITPSDFIEYCQGECLGKAIQLCELWSHLYQLESSECLGNESLPVCIYQVAQILHHLSRLLPESGDNCIASLKKKLTEAIQLASPLKQIYGNTSKCLRDAERLIDALGRESMLQSSPEHSTVEGMEVAEQHLASRHSFLPRLYRQQESSERGGYRAEGEDRSDGVSRNAEMAAPSYPSTEDNLLDREKRVQQEAEQGLSDMFFWDPFNMQLNGYYDPDLDFPFV</sequence>
<organism evidence="9 10">
    <name type="scientific">Aspergillus keveii</name>
    <dbReference type="NCBI Taxonomy" id="714993"/>
    <lineage>
        <taxon>Eukaryota</taxon>
        <taxon>Fungi</taxon>
        <taxon>Dikarya</taxon>
        <taxon>Ascomycota</taxon>
        <taxon>Pezizomycotina</taxon>
        <taxon>Eurotiomycetes</taxon>
        <taxon>Eurotiomycetidae</taxon>
        <taxon>Eurotiales</taxon>
        <taxon>Aspergillaceae</taxon>
        <taxon>Aspergillus</taxon>
        <taxon>Aspergillus subgen. Nidulantes</taxon>
    </lineage>
</organism>
<dbReference type="CDD" id="cd00067">
    <property type="entry name" value="GAL4"/>
    <property type="match status" value="2"/>
</dbReference>
<protein>
    <recommendedName>
        <fullName evidence="8">Zn(2)-C6 fungal-type domain-containing protein</fullName>
    </recommendedName>
</protein>
<gene>
    <name evidence="9" type="ORF">BJX66DRAFT_47393</name>
</gene>
<feature type="compositionally biased region" description="Basic and acidic residues" evidence="7">
    <location>
        <begin position="610"/>
        <end position="627"/>
    </location>
</feature>
<evidence type="ECO:0000256" key="3">
    <source>
        <dbReference type="ARBA" id="ARBA00023015"/>
    </source>
</evidence>
<dbReference type="Pfam" id="PF04082">
    <property type="entry name" value="Fungal_trans"/>
    <property type="match status" value="1"/>
</dbReference>
<dbReference type="SUPFAM" id="SSF57701">
    <property type="entry name" value="Zn2/Cys6 DNA-binding domain"/>
    <property type="match status" value="2"/>
</dbReference>
<dbReference type="SMART" id="SM00906">
    <property type="entry name" value="Fungal_trans"/>
    <property type="match status" value="1"/>
</dbReference>
<evidence type="ECO:0000256" key="7">
    <source>
        <dbReference type="SAM" id="MobiDB-lite"/>
    </source>
</evidence>
<dbReference type="InterPro" id="IPR007219">
    <property type="entry name" value="XnlR_reg_dom"/>
</dbReference>
<dbReference type="PANTHER" id="PTHR47338:SF7">
    <property type="entry name" value="ZN(II)2CYS6 TRANSCRIPTION FACTOR (EUROFUNG)"/>
    <property type="match status" value="1"/>
</dbReference>
<evidence type="ECO:0000256" key="5">
    <source>
        <dbReference type="ARBA" id="ARBA00023163"/>
    </source>
</evidence>
<keyword evidence="4" id="KW-0238">DNA-binding</keyword>
<evidence type="ECO:0000256" key="1">
    <source>
        <dbReference type="ARBA" id="ARBA00004123"/>
    </source>
</evidence>
<dbReference type="InterPro" id="IPR001138">
    <property type="entry name" value="Zn2Cys6_DnaBD"/>
</dbReference>
<keyword evidence="6" id="KW-0539">Nucleus</keyword>
<dbReference type="PROSITE" id="PS50048">
    <property type="entry name" value="ZN2_CY6_FUNGAL_2"/>
    <property type="match status" value="2"/>
</dbReference>
<accession>A0ABR4GHE7</accession>
<dbReference type="SMART" id="SM00066">
    <property type="entry name" value="GAL4"/>
    <property type="match status" value="2"/>
</dbReference>
<keyword evidence="10" id="KW-1185">Reference proteome</keyword>
<evidence type="ECO:0000256" key="2">
    <source>
        <dbReference type="ARBA" id="ARBA00022723"/>
    </source>
</evidence>
<dbReference type="CDD" id="cd12148">
    <property type="entry name" value="fungal_TF_MHR"/>
    <property type="match status" value="1"/>
</dbReference>
<comment type="subcellular location">
    <subcellularLocation>
        <location evidence="1">Nucleus</location>
    </subcellularLocation>
</comment>
<evidence type="ECO:0000313" key="10">
    <source>
        <dbReference type="Proteomes" id="UP001610563"/>
    </source>
</evidence>
<dbReference type="Pfam" id="PF00172">
    <property type="entry name" value="Zn_clus"/>
    <property type="match status" value="2"/>
</dbReference>
<dbReference type="InterPro" id="IPR050815">
    <property type="entry name" value="TF_fung"/>
</dbReference>
<dbReference type="PANTHER" id="PTHR47338">
    <property type="entry name" value="ZN(II)2CYS6 TRANSCRIPTION FACTOR (EUROFUNG)-RELATED"/>
    <property type="match status" value="1"/>
</dbReference>
<evidence type="ECO:0000256" key="6">
    <source>
        <dbReference type="ARBA" id="ARBA00023242"/>
    </source>
</evidence>
<evidence type="ECO:0000313" key="9">
    <source>
        <dbReference type="EMBL" id="KAL2798462.1"/>
    </source>
</evidence>
<keyword evidence="5" id="KW-0804">Transcription</keyword>
<dbReference type="InterPro" id="IPR036864">
    <property type="entry name" value="Zn2-C6_fun-type_DNA-bd_sf"/>
</dbReference>
<feature type="region of interest" description="Disordered" evidence="7">
    <location>
        <begin position="608"/>
        <end position="647"/>
    </location>
</feature>
<reference evidence="9 10" key="1">
    <citation type="submission" date="2024-07" db="EMBL/GenBank/DDBJ databases">
        <title>Section-level genome sequencing and comparative genomics of Aspergillus sections Usti and Cavernicolus.</title>
        <authorList>
            <consortium name="Lawrence Berkeley National Laboratory"/>
            <person name="Nybo J.L."/>
            <person name="Vesth T.C."/>
            <person name="Theobald S."/>
            <person name="Frisvad J.C."/>
            <person name="Larsen T.O."/>
            <person name="Kjaerboelling I."/>
            <person name="Rothschild-Mancinelli K."/>
            <person name="Lyhne E.K."/>
            <person name="Kogle M.E."/>
            <person name="Barry K."/>
            <person name="Clum A."/>
            <person name="Na H."/>
            <person name="Ledsgaard L."/>
            <person name="Lin J."/>
            <person name="Lipzen A."/>
            <person name="Kuo A."/>
            <person name="Riley R."/>
            <person name="Mondo S."/>
            <person name="Labutti K."/>
            <person name="Haridas S."/>
            <person name="Pangalinan J."/>
            <person name="Salamov A.A."/>
            <person name="Simmons B.A."/>
            <person name="Magnuson J.K."/>
            <person name="Chen J."/>
            <person name="Drula E."/>
            <person name="Henrissat B."/>
            <person name="Wiebenga A."/>
            <person name="Lubbers R.J."/>
            <person name="Gomes A.C."/>
            <person name="Makela M.R."/>
            <person name="Stajich J."/>
            <person name="Grigoriev I.V."/>
            <person name="Mortensen U.H."/>
            <person name="De Vries R.P."/>
            <person name="Baker S.E."/>
            <person name="Andersen M.R."/>
        </authorList>
    </citation>
    <scope>NUCLEOTIDE SEQUENCE [LARGE SCALE GENOMIC DNA]</scope>
    <source>
        <strain evidence="9 10">CBS 209.92</strain>
    </source>
</reference>
<dbReference type="EMBL" id="JBFTWV010000013">
    <property type="protein sequence ID" value="KAL2798462.1"/>
    <property type="molecule type" value="Genomic_DNA"/>
</dbReference>
<name>A0ABR4GHE7_9EURO</name>
<dbReference type="Proteomes" id="UP001610563">
    <property type="component" value="Unassembled WGS sequence"/>
</dbReference>
<comment type="caution">
    <text evidence="9">The sequence shown here is derived from an EMBL/GenBank/DDBJ whole genome shotgun (WGS) entry which is preliminary data.</text>
</comment>
<feature type="domain" description="Zn(2)-C6 fungal-type" evidence="8">
    <location>
        <begin position="36"/>
        <end position="66"/>
    </location>
</feature>
<feature type="domain" description="Zn(2)-C6 fungal-type" evidence="8">
    <location>
        <begin position="96"/>
        <end position="125"/>
    </location>
</feature>
<proteinExistence type="predicted"/>
<keyword evidence="2" id="KW-0479">Metal-binding</keyword>
<evidence type="ECO:0000259" key="8">
    <source>
        <dbReference type="PROSITE" id="PS50048"/>
    </source>
</evidence>
<dbReference type="Gene3D" id="4.10.240.10">
    <property type="entry name" value="Zn(2)-C6 fungal-type DNA-binding domain"/>
    <property type="match status" value="2"/>
</dbReference>